<evidence type="ECO:0000313" key="1">
    <source>
        <dbReference type="EMBL" id="MVT10050.1"/>
    </source>
</evidence>
<name>A0A7K1U6T2_9BACT</name>
<gene>
    <name evidence="1" type="ORF">GO493_17395</name>
</gene>
<sequence length="587" mass="66323">MRDYKLLGSADLQTITDPNAKLALAQRIGKTTLWQHFSLAMSKIHRESENNTDIDTAIAEWYHGQQLGDYTQQPGYNRIAPLVDALRQQNPQIDHRLISTEALLRLFTWVRENEVSIPDAGTSVFPDLMDDLLSLTMLFNDEVNANEQIANTSAEAPNDTLKPYRKLLAGSFPCDDLEKANVADLAFSQFAKSIKVLDFMENTPKYQVLHRKLLADFGCTTNVELVQAIGGIIINAIRIKKGYTTITIEQNADFEANVALFEKLTIQTITGPNPYGDDFRGLRGTPIYKIAEGEYRSISDPFLVNVMYSGLMFYCSRLCRADPTLLNGNRDFPPQIRMDFSEKVLVADMCASLFDKAGDIRQDGGQLDAIFEHDGQAAPDYYTARGNGVFLFESKEVLMSGENKLSYDFTIIDGQLKRDGHIEKGTKQLAKNTLRVLQNRLPLPAGMNPYTVDVYPVLIVHSPLYSSQGMNFWANRWFDDRMQLIRDVPANAGIDISRVKPLTIIEIDTLLLYEERFKSANFDLREEINRYHAQVAMRAVPAAPSRAVKHATEQISFAEYIRIRAAELGIMPDMEKLLRHLRNFGIN</sequence>
<reference evidence="1 2" key="1">
    <citation type="submission" date="2019-12" db="EMBL/GenBank/DDBJ databases">
        <title>Chitinophaga sp. strain ysch24 (GDMCC 1.1355), whole genome shotgun sequence.</title>
        <authorList>
            <person name="Zhang X."/>
        </authorList>
    </citation>
    <scope>NUCLEOTIDE SEQUENCE [LARGE SCALE GENOMIC DNA]</scope>
    <source>
        <strain evidence="2">ysch24</strain>
    </source>
</reference>
<organism evidence="1 2">
    <name type="scientific">Chitinophaga tropicalis</name>
    <dbReference type="NCBI Taxonomy" id="2683588"/>
    <lineage>
        <taxon>Bacteria</taxon>
        <taxon>Pseudomonadati</taxon>
        <taxon>Bacteroidota</taxon>
        <taxon>Chitinophagia</taxon>
        <taxon>Chitinophagales</taxon>
        <taxon>Chitinophagaceae</taxon>
        <taxon>Chitinophaga</taxon>
    </lineage>
</organism>
<protein>
    <submittedName>
        <fullName evidence="1">Uncharacterized protein</fullName>
    </submittedName>
</protein>
<dbReference type="EMBL" id="WRXN01000007">
    <property type="protein sequence ID" value="MVT10050.1"/>
    <property type="molecule type" value="Genomic_DNA"/>
</dbReference>
<keyword evidence="2" id="KW-1185">Reference proteome</keyword>
<comment type="caution">
    <text evidence="1">The sequence shown here is derived from an EMBL/GenBank/DDBJ whole genome shotgun (WGS) entry which is preliminary data.</text>
</comment>
<dbReference type="RefSeq" id="WP_157307493.1">
    <property type="nucleotide sequence ID" value="NZ_WRXN01000007.1"/>
</dbReference>
<proteinExistence type="predicted"/>
<dbReference type="Proteomes" id="UP000461730">
    <property type="component" value="Unassembled WGS sequence"/>
</dbReference>
<accession>A0A7K1U6T2</accession>
<dbReference type="AlphaFoldDB" id="A0A7K1U6T2"/>
<evidence type="ECO:0000313" key="2">
    <source>
        <dbReference type="Proteomes" id="UP000461730"/>
    </source>
</evidence>